<dbReference type="InterPro" id="IPR001623">
    <property type="entry name" value="DnaJ_domain"/>
</dbReference>
<dbReference type="InterPro" id="IPR018253">
    <property type="entry name" value="DnaJ_domain_CS"/>
</dbReference>
<dbReference type="InterPro" id="IPR002939">
    <property type="entry name" value="DnaJ_C"/>
</dbReference>
<dbReference type="GO" id="GO:0051082">
    <property type="term" value="F:unfolded protein binding"/>
    <property type="evidence" value="ECO:0007669"/>
    <property type="project" value="InterPro"/>
</dbReference>
<protein>
    <recommendedName>
        <fullName evidence="3">J domain-containing protein</fullName>
    </recommendedName>
</protein>
<feature type="domain" description="J" evidence="3">
    <location>
        <begin position="4"/>
        <end position="68"/>
    </location>
</feature>
<dbReference type="SUPFAM" id="SSF46565">
    <property type="entry name" value="Chaperone J-domain"/>
    <property type="match status" value="1"/>
</dbReference>
<dbReference type="PRINTS" id="PR00625">
    <property type="entry name" value="JDOMAIN"/>
</dbReference>
<dbReference type="SUPFAM" id="SSF49493">
    <property type="entry name" value="HSP40/DnaJ peptide-binding domain"/>
    <property type="match status" value="2"/>
</dbReference>
<dbReference type="GO" id="GO:0005829">
    <property type="term" value="C:cytosol"/>
    <property type="evidence" value="ECO:0007669"/>
    <property type="project" value="TreeGrafter"/>
</dbReference>
<accession>A0AA89BQH9</accession>
<feature type="compositionally biased region" description="Gly residues" evidence="2">
    <location>
        <begin position="77"/>
        <end position="86"/>
    </location>
</feature>
<dbReference type="Proteomes" id="UP001186944">
    <property type="component" value="Unassembled WGS sequence"/>
</dbReference>
<dbReference type="AlphaFoldDB" id="A0AA89BQH9"/>
<gene>
    <name evidence="4" type="ORF">FSP39_010510</name>
</gene>
<dbReference type="Gene3D" id="2.60.260.20">
    <property type="entry name" value="Urease metallochaperone UreE, N-terminal domain"/>
    <property type="match status" value="2"/>
</dbReference>
<keyword evidence="1" id="KW-0143">Chaperone</keyword>
<dbReference type="PROSITE" id="PS50076">
    <property type="entry name" value="DNAJ_2"/>
    <property type="match status" value="1"/>
</dbReference>
<evidence type="ECO:0000256" key="2">
    <source>
        <dbReference type="SAM" id="MobiDB-lite"/>
    </source>
</evidence>
<evidence type="ECO:0000259" key="3">
    <source>
        <dbReference type="PROSITE" id="PS50076"/>
    </source>
</evidence>
<dbReference type="InterPro" id="IPR008971">
    <property type="entry name" value="HSP40/DnaJ_pept-bd"/>
</dbReference>
<proteinExistence type="predicted"/>
<dbReference type="InterPro" id="IPR036869">
    <property type="entry name" value="J_dom_sf"/>
</dbReference>
<dbReference type="CDD" id="cd06257">
    <property type="entry name" value="DnaJ"/>
    <property type="match status" value="1"/>
</dbReference>
<dbReference type="Pfam" id="PF00226">
    <property type="entry name" value="DnaJ"/>
    <property type="match status" value="1"/>
</dbReference>
<dbReference type="GO" id="GO:0006457">
    <property type="term" value="P:protein folding"/>
    <property type="evidence" value="ECO:0007669"/>
    <property type="project" value="InterPro"/>
</dbReference>
<evidence type="ECO:0000313" key="4">
    <source>
        <dbReference type="EMBL" id="KAK3090266.1"/>
    </source>
</evidence>
<dbReference type="PANTHER" id="PTHR24078">
    <property type="entry name" value="DNAJ HOMOLOG SUBFAMILY C MEMBER"/>
    <property type="match status" value="1"/>
</dbReference>
<evidence type="ECO:0000313" key="5">
    <source>
        <dbReference type="Proteomes" id="UP001186944"/>
    </source>
</evidence>
<dbReference type="FunFam" id="2.60.260.20:FF:000002">
    <property type="entry name" value="Dnaj homolog subfamily b member"/>
    <property type="match status" value="1"/>
</dbReference>
<dbReference type="CDD" id="cd10747">
    <property type="entry name" value="DnaJ_C"/>
    <property type="match status" value="1"/>
</dbReference>
<dbReference type="PANTHER" id="PTHR24078:SF553">
    <property type="entry name" value="DNAJ HOMOLOG SUBFAMILY B MEMBER 5"/>
    <property type="match status" value="1"/>
</dbReference>
<dbReference type="InterPro" id="IPR051339">
    <property type="entry name" value="DnaJ_subfamily_B"/>
</dbReference>
<comment type="caution">
    <text evidence="4">The sequence shown here is derived from an EMBL/GenBank/DDBJ whole genome shotgun (WGS) entry which is preliminary data.</text>
</comment>
<dbReference type="SMART" id="SM00271">
    <property type="entry name" value="DnaJ"/>
    <property type="match status" value="1"/>
</dbReference>
<reference evidence="4" key="1">
    <citation type="submission" date="2019-08" db="EMBL/GenBank/DDBJ databases">
        <title>The improved chromosome-level genome for the pearl oyster Pinctada fucata martensii using PacBio sequencing and Hi-C.</title>
        <authorList>
            <person name="Zheng Z."/>
        </authorList>
    </citation>
    <scope>NUCLEOTIDE SEQUENCE</scope>
    <source>
        <strain evidence="4">ZZ-2019</strain>
        <tissue evidence="4">Adductor muscle</tissue>
    </source>
</reference>
<dbReference type="Gene3D" id="1.10.287.110">
    <property type="entry name" value="DnaJ domain"/>
    <property type="match status" value="1"/>
</dbReference>
<keyword evidence="5" id="KW-1185">Reference proteome</keyword>
<dbReference type="PROSITE" id="PS00636">
    <property type="entry name" value="DNAJ_1"/>
    <property type="match status" value="1"/>
</dbReference>
<name>A0AA89BQH9_PINIB</name>
<sequence>MGKDYYKILGISKGASDDEIKKGYRKMALKYHPDKNKSPGAEEKFKEIAEAYDVLSDKNKREIYDKYGEEGLKNGPSPGGGGGPSGGTYHYEFHGDPRDTFRMFFGNDDPFASFFGGGGGGFGGPGVGGSRHVFTNFGGPEEHMDVDDDPFGGFGGGGHGMGGGMPRRKRQDSAVVRELPVSLEDIYKGTTKKLKITRRVLNPDGKSARNEEKILTIDVKPGWKAGTKITFPKEGDQSPHSIPADVIFVIKDKPHPKFKRDGSDIKFKARISLKEALCGCTLQIPTIDWENYSTKTQGSCETSGTEKSRKPIRIKGGDIQQDSIAVTTAKHYTLGEHMMSRQAQQGSRNNKYDRI</sequence>
<evidence type="ECO:0000256" key="1">
    <source>
        <dbReference type="ARBA" id="ARBA00023186"/>
    </source>
</evidence>
<dbReference type="Pfam" id="PF01556">
    <property type="entry name" value="DnaJ_C"/>
    <property type="match status" value="1"/>
</dbReference>
<dbReference type="EMBL" id="VSWD01000010">
    <property type="protein sequence ID" value="KAK3090266.1"/>
    <property type="molecule type" value="Genomic_DNA"/>
</dbReference>
<feature type="region of interest" description="Disordered" evidence="2">
    <location>
        <begin position="68"/>
        <end position="88"/>
    </location>
</feature>
<dbReference type="GO" id="GO:0051087">
    <property type="term" value="F:protein-folding chaperone binding"/>
    <property type="evidence" value="ECO:0007669"/>
    <property type="project" value="TreeGrafter"/>
</dbReference>
<organism evidence="4 5">
    <name type="scientific">Pinctada imbricata</name>
    <name type="common">Atlantic pearl-oyster</name>
    <name type="synonym">Pinctada martensii</name>
    <dbReference type="NCBI Taxonomy" id="66713"/>
    <lineage>
        <taxon>Eukaryota</taxon>
        <taxon>Metazoa</taxon>
        <taxon>Spiralia</taxon>
        <taxon>Lophotrochozoa</taxon>
        <taxon>Mollusca</taxon>
        <taxon>Bivalvia</taxon>
        <taxon>Autobranchia</taxon>
        <taxon>Pteriomorphia</taxon>
        <taxon>Pterioida</taxon>
        <taxon>Pterioidea</taxon>
        <taxon>Pteriidae</taxon>
        <taxon>Pinctada</taxon>
    </lineage>
</organism>
<dbReference type="FunFam" id="1.10.287.110:FF:000033">
    <property type="entry name" value="dnaJ homolog subfamily B member 13"/>
    <property type="match status" value="1"/>
</dbReference>